<dbReference type="Pfam" id="PF01979">
    <property type="entry name" value="Amidohydro_1"/>
    <property type="match status" value="1"/>
</dbReference>
<dbReference type="InterPro" id="IPR006680">
    <property type="entry name" value="Amidohydro-rel"/>
</dbReference>
<dbReference type="Gene3D" id="2.30.40.10">
    <property type="entry name" value="Urease, subunit C, domain 1"/>
    <property type="match status" value="1"/>
</dbReference>
<name>A0ABZ2Y039_9RHOB</name>
<evidence type="ECO:0000256" key="1">
    <source>
        <dbReference type="SAM" id="SignalP"/>
    </source>
</evidence>
<reference evidence="3 4" key="1">
    <citation type="submission" date="2023-04" db="EMBL/GenBank/DDBJ databases">
        <title>Complete genome sequence of Alisedimentitalea scapharcae.</title>
        <authorList>
            <person name="Rong J.-C."/>
            <person name="Yi M.-L."/>
            <person name="Zhao Q."/>
        </authorList>
    </citation>
    <scope>NUCLEOTIDE SEQUENCE [LARGE SCALE GENOMIC DNA]</scope>
    <source>
        <strain evidence="3 4">KCTC 42119</strain>
    </source>
</reference>
<proteinExistence type="predicted"/>
<organism evidence="3 4">
    <name type="scientific">Aliisedimentitalea scapharcae</name>
    <dbReference type="NCBI Taxonomy" id="1524259"/>
    <lineage>
        <taxon>Bacteria</taxon>
        <taxon>Pseudomonadati</taxon>
        <taxon>Pseudomonadota</taxon>
        <taxon>Alphaproteobacteria</taxon>
        <taxon>Rhodobacterales</taxon>
        <taxon>Roseobacteraceae</taxon>
        <taxon>Aliisedimentitalea</taxon>
    </lineage>
</organism>
<dbReference type="EMBL" id="CP123584">
    <property type="protein sequence ID" value="WZK90464.1"/>
    <property type="molecule type" value="Genomic_DNA"/>
</dbReference>
<dbReference type="RefSeq" id="WP_406649235.1">
    <property type="nucleotide sequence ID" value="NZ_CP123584.1"/>
</dbReference>
<evidence type="ECO:0000313" key="4">
    <source>
        <dbReference type="Proteomes" id="UP001623232"/>
    </source>
</evidence>
<dbReference type="SUPFAM" id="SSF51338">
    <property type="entry name" value="Composite domain of metallo-dependent hydrolases"/>
    <property type="match status" value="2"/>
</dbReference>
<feature type="domain" description="Amidohydrolase-related" evidence="2">
    <location>
        <begin position="81"/>
        <end position="441"/>
    </location>
</feature>
<dbReference type="CDD" id="cd01299">
    <property type="entry name" value="Met_dep_hydrolase_A"/>
    <property type="match status" value="1"/>
</dbReference>
<dbReference type="InterPro" id="IPR011059">
    <property type="entry name" value="Metal-dep_hydrolase_composite"/>
</dbReference>
<feature type="chain" id="PRO_5047157317" evidence="1">
    <location>
        <begin position="25"/>
        <end position="448"/>
    </location>
</feature>
<keyword evidence="1" id="KW-0732">Signal</keyword>
<dbReference type="Proteomes" id="UP001623232">
    <property type="component" value="Chromosome"/>
</dbReference>
<dbReference type="InterPro" id="IPR057744">
    <property type="entry name" value="OTAase-like"/>
</dbReference>
<protein>
    <submittedName>
        <fullName evidence="3">Amidohydrolase family protein</fullName>
    </submittedName>
</protein>
<dbReference type="PANTHER" id="PTHR43135:SF3">
    <property type="entry name" value="ALPHA-D-RIBOSE 1-METHYLPHOSPHONATE 5-TRIPHOSPHATE DIPHOSPHATASE"/>
    <property type="match status" value="1"/>
</dbReference>
<keyword evidence="4" id="KW-1185">Reference proteome</keyword>
<accession>A0ABZ2Y039</accession>
<dbReference type="InterPro" id="IPR032466">
    <property type="entry name" value="Metal_Hydrolase"/>
</dbReference>
<evidence type="ECO:0000313" key="3">
    <source>
        <dbReference type="EMBL" id="WZK90464.1"/>
    </source>
</evidence>
<evidence type="ECO:0000259" key="2">
    <source>
        <dbReference type="Pfam" id="PF01979"/>
    </source>
</evidence>
<sequence>MVRNSLTLFATALSFAIAANTSFAQDETTRVIFTNVHVFDGINEERIENANVLVVDNLIAEISTEPLTAANAQVIDGGGRTLMPGIIEGHSHLMFPVSASAWFNSHDVFYIGAASAQIANGFLMRGWTTVRDIGGPAMGLQRAIEDGQSIGPRIYASSAVIGQTSGHGDFRDYNDPHPNEVAHKQQFYEHFSFIADGPAEVQRAVREALRRGAVQIKLMAGGGVSSVYDPLYTVQYSAEELRAATEAAADYGTYVAVHAYNDTAIIRSIENGVKVIEHGTLMTEASAEVMRDNDIVLSPSCQVLNLSEEEVSFLDPVSLTKFNEALAGLDQQMQLAKEYELTVAFGTDMFGSPQNFENTVYEFSCRERYFSPFEVLRQATSINGELLAMTGERNPYPDGPLGVIEAGAYADIILVDGNPLDGTEVLVDYENNIDLIMKDGVIYKNTLN</sequence>
<dbReference type="Gene3D" id="3.20.20.140">
    <property type="entry name" value="Metal-dependent hydrolases"/>
    <property type="match status" value="1"/>
</dbReference>
<feature type="signal peptide" evidence="1">
    <location>
        <begin position="1"/>
        <end position="24"/>
    </location>
</feature>
<dbReference type="PANTHER" id="PTHR43135">
    <property type="entry name" value="ALPHA-D-RIBOSE 1-METHYLPHOSPHONATE 5-TRIPHOSPHATE DIPHOSPHATASE"/>
    <property type="match status" value="1"/>
</dbReference>
<dbReference type="InterPro" id="IPR051781">
    <property type="entry name" value="Metallo-dep_Hydrolase"/>
</dbReference>
<gene>
    <name evidence="3" type="ORF">QEZ52_07945</name>
</gene>
<dbReference type="SUPFAM" id="SSF51556">
    <property type="entry name" value="Metallo-dependent hydrolases"/>
    <property type="match status" value="1"/>
</dbReference>